<dbReference type="SUPFAM" id="SSF52242">
    <property type="entry name" value="Cobalamin (vitamin B12)-binding domain"/>
    <property type="match status" value="1"/>
</dbReference>
<dbReference type="InterPro" id="IPR003759">
    <property type="entry name" value="Cbl-bd_cap"/>
</dbReference>
<proteinExistence type="inferred from homology"/>
<feature type="domain" description="B12-binding N-terminal" evidence="5">
    <location>
        <begin position="20"/>
        <end position="114"/>
    </location>
</feature>
<dbReference type="OrthoDB" id="9803687at2"/>
<dbReference type="SMART" id="SM01018">
    <property type="entry name" value="B12-binding_2"/>
    <property type="match status" value="1"/>
</dbReference>
<dbReference type="EMBL" id="KU870922">
    <property type="protein sequence ID" value="ANI69966.1"/>
    <property type="molecule type" value="Genomic_DNA"/>
</dbReference>
<feature type="domain" description="B12-binding" evidence="4">
    <location>
        <begin position="114"/>
        <end position="233"/>
    </location>
</feature>
<dbReference type="PROSITE" id="PS51332">
    <property type="entry name" value="B12_BINDING"/>
    <property type="match status" value="1"/>
</dbReference>
<dbReference type="GO" id="GO:0046872">
    <property type="term" value="F:metal ion binding"/>
    <property type="evidence" value="ECO:0007669"/>
    <property type="project" value="UniProtKB-KW"/>
</dbReference>
<evidence type="ECO:0000313" key="6">
    <source>
        <dbReference type="EMBL" id="ANI69966.1"/>
    </source>
</evidence>
<comment type="similarity">
    <text evidence="1">Belongs to the methylamine corrinoid protein family.</text>
</comment>
<keyword evidence="2" id="KW-0479">Metal-binding</keyword>
<protein>
    <submittedName>
        <fullName evidence="6">Corrinoid protein</fullName>
    </submittedName>
</protein>
<dbReference type="Pfam" id="PF02310">
    <property type="entry name" value="B12-binding"/>
    <property type="match status" value="1"/>
</dbReference>
<evidence type="ECO:0000259" key="4">
    <source>
        <dbReference type="PROSITE" id="PS51332"/>
    </source>
</evidence>
<keyword evidence="3" id="KW-0170">Cobalt</keyword>
<dbReference type="GO" id="GO:0005829">
    <property type="term" value="C:cytosol"/>
    <property type="evidence" value="ECO:0007669"/>
    <property type="project" value="TreeGrafter"/>
</dbReference>
<dbReference type="Gene3D" id="3.40.50.280">
    <property type="entry name" value="Cobalamin-binding domain"/>
    <property type="match status" value="1"/>
</dbReference>
<dbReference type="SUPFAM" id="SSF47644">
    <property type="entry name" value="Methionine synthase domain"/>
    <property type="match status" value="1"/>
</dbReference>
<dbReference type="Gene3D" id="1.10.1240.10">
    <property type="entry name" value="Methionine synthase domain"/>
    <property type="match status" value="1"/>
</dbReference>
<dbReference type="GO" id="GO:0031419">
    <property type="term" value="F:cobalamin binding"/>
    <property type="evidence" value="ECO:0007669"/>
    <property type="project" value="InterPro"/>
</dbReference>
<dbReference type="InterPro" id="IPR006158">
    <property type="entry name" value="Cobalamin-bd"/>
</dbReference>
<evidence type="ECO:0000256" key="2">
    <source>
        <dbReference type="ARBA" id="ARBA00022723"/>
    </source>
</evidence>
<evidence type="ECO:0000256" key="1">
    <source>
        <dbReference type="ARBA" id="ARBA00010854"/>
    </source>
</evidence>
<dbReference type="GO" id="GO:0008705">
    <property type="term" value="F:methionine synthase activity"/>
    <property type="evidence" value="ECO:0007669"/>
    <property type="project" value="TreeGrafter"/>
</dbReference>
<dbReference type="AlphaFoldDB" id="A0A191T869"/>
<dbReference type="InterPro" id="IPR036594">
    <property type="entry name" value="Meth_synthase_dom"/>
</dbReference>
<dbReference type="InterPro" id="IPR036724">
    <property type="entry name" value="Cobalamin-bd_sf"/>
</dbReference>
<organism evidence="6">
    <name type="scientific">Eubacterium limosum</name>
    <dbReference type="NCBI Taxonomy" id="1736"/>
    <lineage>
        <taxon>Bacteria</taxon>
        <taxon>Bacillati</taxon>
        <taxon>Bacillota</taxon>
        <taxon>Clostridia</taxon>
        <taxon>Eubacteriales</taxon>
        <taxon>Eubacteriaceae</taxon>
        <taxon>Eubacterium</taxon>
    </lineage>
</organism>
<evidence type="ECO:0000259" key="5">
    <source>
        <dbReference type="PROSITE" id="PS51337"/>
    </source>
</evidence>
<dbReference type="GO" id="GO:0050667">
    <property type="term" value="P:homocysteine metabolic process"/>
    <property type="evidence" value="ECO:0007669"/>
    <property type="project" value="TreeGrafter"/>
</dbReference>
<dbReference type="PROSITE" id="PS51337">
    <property type="entry name" value="B12_BINDING_NTER"/>
    <property type="match status" value="1"/>
</dbReference>
<evidence type="ECO:0000256" key="3">
    <source>
        <dbReference type="ARBA" id="ARBA00023285"/>
    </source>
</evidence>
<dbReference type="PANTHER" id="PTHR45833:SF1">
    <property type="entry name" value="METHIONINE SYNTHASE"/>
    <property type="match status" value="1"/>
</dbReference>
<dbReference type="InterPro" id="IPR050554">
    <property type="entry name" value="Met_Synthase/Corrinoid"/>
</dbReference>
<reference evidence="6" key="1">
    <citation type="journal article" date="2016" name="Appl. Microbiol. Biotechnol.">
        <title>Cloning, expression, and characterization of a four-component O-demethylase from human intestinal bacterium Eubacterium limosum ZL-II.</title>
        <authorList>
            <person name="Chen J.X."/>
            <person name="Deng C.Y."/>
            <person name="Zhang Y.T."/>
            <person name="Liu Z.M."/>
            <person name="Wang P.Z."/>
            <person name="Liu S.L."/>
            <person name="Qian W."/>
            <person name="Yang D.H."/>
        </authorList>
    </citation>
    <scope>NUCLEOTIDE SEQUENCE</scope>
    <source>
        <strain evidence="6">ZL-II</strain>
    </source>
</reference>
<sequence length="233" mass="24723">MPEVFKSPSEGPACIKIRENKGEKTMENYIGKIRELVLEGEDEEIVEMIDEAVEAGVSPKEIVSDALIEGMNQVGPLMASGELYVPEVLLCAETMQLGLKHLKPQLQAGDVTTLGKIVIGTVEGDLHDIGKDLVAMMLESSGFEVVNIGIDQAAENFLEAGKDADIIAISALLTTTMPAMRETVKMLKESKAGARVIVGGAPVSDEFAKEIGADGYAEDAGAAVVFCKELLSA</sequence>
<dbReference type="FunFam" id="3.40.50.280:FF:000003">
    <property type="entry name" value="Dimethylamine methyltransferase corrinoid protein"/>
    <property type="match status" value="1"/>
</dbReference>
<dbReference type="Pfam" id="PF02607">
    <property type="entry name" value="B12-binding_2"/>
    <property type="match status" value="1"/>
</dbReference>
<dbReference type="GO" id="GO:0046653">
    <property type="term" value="P:tetrahydrofolate metabolic process"/>
    <property type="evidence" value="ECO:0007669"/>
    <property type="project" value="TreeGrafter"/>
</dbReference>
<dbReference type="CDD" id="cd02070">
    <property type="entry name" value="corrinoid_protein_B12-BD"/>
    <property type="match status" value="1"/>
</dbReference>
<dbReference type="PANTHER" id="PTHR45833">
    <property type="entry name" value="METHIONINE SYNTHASE"/>
    <property type="match status" value="1"/>
</dbReference>
<accession>A0A191T869</accession>
<name>A0A191T869_EUBLI</name>